<dbReference type="OrthoDB" id="9770415at2"/>
<dbReference type="EMBL" id="FOSJ01000026">
    <property type="protein sequence ID" value="SFK36371.1"/>
    <property type="molecule type" value="Genomic_DNA"/>
</dbReference>
<feature type="domain" description="ABC transmembrane type-1" evidence="11">
    <location>
        <begin position="17"/>
        <end position="305"/>
    </location>
</feature>
<dbReference type="GO" id="GO:0016887">
    <property type="term" value="F:ATP hydrolysis activity"/>
    <property type="evidence" value="ECO:0007669"/>
    <property type="project" value="InterPro"/>
</dbReference>
<evidence type="ECO:0000256" key="9">
    <source>
        <dbReference type="SAM" id="Phobius"/>
    </source>
</evidence>
<dbReference type="GO" id="GO:0015421">
    <property type="term" value="F:ABC-type oligopeptide transporter activity"/>
    <property type="evidence" value="ECO:0007669"/>
    <property type="project" value="TreeGrafter"/>
</dbReference>
<dbReference type="SUPFAM" id="SSF52540">
    <property type="entry name" value="P-loop containing nucleoside triphosphate hydrolases"/>
    <property type="match status" value="1"/>
</dbReference>
<comment type="subcellular location">
    <subcellularLocation>
        <location evidence="1">Cell membrane</location>
        <topology evidence="1">Multi-pass membrane protein</topology>
    </subcellularLocation>
</comment>
<proteinExistence type="predicted"/>
<keyword evidence="4 9" id="KW-0812">Transmembrane</keyword>
<feature type="transmembrane region" description="Helical" evidence="9">
    <location>
        <begin position="159"/>
        <end position="179"/>
    </location>
</feature>
<dbReference type="InterPro" id="IPR003439">
    <property type="entry name" value="ABC_transporter-like_ATP-bd"/>
</dbReference>
<evidence type="ECO:0000313" key="13">
    <source>
        <dbReference type="Proteomes" id="UP000199589"/>
    </source>
</evidence>
<evidence type="ECO:0000256" key="4">
    <source>
        <dbReference type="ARBA" id="ARBA00022692"/>
    </source>
</evidence>
<evidence type="ECO:0000256" key="7">
    <source>
        <dbReference type="ARBA" id="ARBA00022989"/>
    </source>
</evidence>
<keyword evidence="2" id="KW-0813">Transport</keyword>
<dbReference type="STRING" id="258723.GCA_900169305_00925"/>
<feature type="transmembrane region" description="Helical" evidence="9">
    <location>
        <begin position="12"/>
        <end position="29"/>
    </location>
</feature>
<evidence type="ECO:0000256" key="5">
    <source>
        <dbReference type="ARBA" id="ARBA00022741"/>
    </source>
</evidence>
<dbReference type="GO" id="GO:0005886">
    <property type="term" value="C:plasma membrane"/>
    <property type="evidence" value="ECO:0007669"/>
    <property type="project" value="UniProtKB-SubCell"/>
</dbReference>
<evidence type="ECO:0000256" key="3">
    <source>
        <dbReference type="ARBA" id="ARBA00022475"/>
    </source>
</evidence>
<reference evidence="13" key="1">
    <citation type="submission" date="2016-10" db="EMBL/GenBank/DDBJ databases">
        <authorList>
            <person name="Varghese N."/>
            <person name="Submissions S."/>
        </authorList>
    </citation>
    <scope>NUCLEOTIDE SEQUENCE [LARGE SCALE GENOMIC DNA]</scope>
    <source>
        <strain evidence="13">DSM 16108</strain>
    </source>
</reference>
<evidence type="ECO:0000259" key="11">
    <source>
        <dbReference type="PROSITE" id="PS50929"/>
    </source>
</evidence>
<keyword evidence="8 9" id="KW-0472">Membrane</keyword>
<dbReference type="InterPro" id="IPR017871">
    <property type="entry name" value="ABC_transporter-like_CS"/>
</dbReference>
<gene>
    <name evidence="12" type="ORF">SAMN04488569_102611</name>
</gene>
<protein>
    <submittedName>
        <fullName evidence="12">ATP-binding cassette, subfamily B</fullName>
    </submittedName>
</protein>
<dbReference type="InterPro" id="IPR003593">
    <property type="entry name" value="AAA+_ATPase"/>
</dbReference>
<feature type="transmembrane region" description="Helical" evidence="9">
    <location>
        <begin position="127"/>
        <end position="147"/>
    </location>
</feature>
<evidence type="ECO:0000259" key="10">
    <source>
        <dbReference type="PROSITE" id="PS50893"/>
    </source>
</evidence>
<dbReference type="PROSITE" id="PS00211">
    <property type="entry name" value="ABC_TRANSPORTER_1"/>
    <property type="match status" value="1"/>
</dbReference>
<evidence type="ECO:0000256" key="6">
    <source>
        <dbReference type="ARBA" id="ARBA00022840"/>
    </source>
</evidence>
<organism evidence="12 13">
    <name type="scientific">Marinilactibacillus piezotolerans</name>
    <dbReference type="NCBI Taxonomy" id="258723"/>
    <lineage>
        <taxon>Bacteria</taxon>
        <taxon>Bacillati</taxon>
        <taxon>Bacillota</taxon>
        <taxon>Bacilli</taxon>
        <taxon>Lactobacillales</taxon>
        <taxon>Carnobacteriaceae</taxon>
        <taxon>Marinilactibacillus</taxon>
    </lineage>
</organism>
<evidence type="ECO:0000313" key="12">
    <source>
        <dbReference type="EMBL" id="SFK36371.1"/>
    </source>
</evidence>
<feature type="transmembrane region" description="Helical" evidence="9">
    <location>
        <begin position="279"/>
        <end position="303"/>
    </location>
</feature>
<dbReference type="SMART" id="SM00382">
    <property type="entry name" value="AAA"/>
    <property type="match status" value="1"/>
</dbReference>
<dbReference type="Pfam" id="PF00664">
    <property type="entry name" value="ABC_membrane"/>
    <property type="match status" value="1"/>
</dbReference>
<dbReference type="GO" id="GO:0005524">
    <property type="term" value="F:ATP binding"/>
    <property type="evidence" value="ECO:0007669"/>
    <property type="project" value="UniProtKB-KW"/>
</dbReference>
<dbReference type="PROSITE" id="PS50893">
    <property type="entry name" value="ABC_TRANSPORTER_2"/>
    <property type="match status" value="1"/>
</dbReference>
<keyword evidence="5" id="KW-0547">Nucleotide-binding</keyword>
<keyword evidence="6 12" id="KW-0067">ATP-binding</keyword>
<dbReference type="Pfam" id="PF00005">
    <property type="entry name" value="ABC_tran"/>
    <property type="match status" value="1"/>
</dbReference>
<evidence type="ECO:0000256" key="1">
    <source>
        <dbReference type="ARBA" id="ARBA00004651"/>
    </source>
</evidence>
<dbReference type="PANTHER" id="PTHR43394:SF1">
    <property type="entry name" value="ATP-BINDING CASSETTE SUB-FAMILY B MEMBER 10, MITOCHONDRIAL"/>
    <property type="match status" value="1"/>
</dbReference>
<dbReference type="RefSeq" id="WP_091897780.1">
    <property type="nucleotide sequence ID" value="NZ_FOSJ01000026.1"/>
</dbReference>
<keyword evidence="3" id="KW-1003">Cell membrane</keyword>
<evidence type="ECO:0000256" key="8">
    <source>
        <dbReference type="ARBA" id="ARBA00023136"/>
    </source>
</evidence>
<evidence type="ECO:0000256" key="2">
    <source>
        <dbReference type="ARBA" id="ARBA00022448"/>
    </source>
</evidence>
<dbReference type="Gene3D" id="1.20.1560.10">
    <property type="entry name" value="ABC transporter type 1, transmembrane domain"/>
    <property type="match status" value="1"/>
</dbReference>
<name>A0A1I3YYS1_9LACT</name>
<keyword evidence="7 9" id="KW-1133">Transmembrane helix</keyword>
<feature type="domain" description="ABC transporter" evidence="10">
    <location>
        <begin position="339"/>
        <end position="577"/>
    </location>
</feature>
<feature type="transmembrane region" description="Helical" evidence="9">
    <location>
        <begin position="238"/>
        <end position="259"/>
    </location>
</feature>
<dbReference type="PANTHER" id="PTHR43394">
    <property type="entry name" value="ATP-DEPENDENT PERMEASE MDL1, MITOCHONDRIAL"/>
    <property type="match status" value="1"/>
</dbReference>
<dbReference type="FunFam" id="3.40.50.300:FF:000854">
    <property type="entry name" value="Multidrug ABC transporter ATP-binding protein"/>
    <property type="match status" value="1"/>
</dbReference>
<dbReference type="Gene3D" id="3.40.50.300">
    <property type="entry name" value="P-loop containing nucleotide triphosphate hydrolases"/>
    <property type="match status" value="1"/>
</dbReference>
<dbReference type="CDD" id="cd18548">
    <property type="entry name" value="ABC_6TM_Tm287_like"/>
    <property type="match status" value="1"/>
</dbReference>
<dbReference type="AlphaFoldDB" id="A0A1I3YYS1"/>
<dbReference type="PROSITE" id="PS50929">
    <property type="entry name" value="ABC_TM1F"/>
    <property type="match status" value="1"/>
</dbReference>
<feature type="transmembrane region" description="Helical" evidence="9">
    <location>
        <begin position="60"/>
        <end position="83"/>
    </location>
</feature>
<dbReference type="Proteomes" id="UP000199589">
    <property type="component" value="Unassembled WGS sequence"/>
</dbReference>
<dbReference type="InterPro" id="IPR027417">
    <property type="entry name" value="P-loop_NTPase"/>
</dbReference>
<dbReference type="InterPro" id="IPR011527">
    <property type="entry name" value="ABC1_TM_dom"/>
</dbReference>
<dbReference type="InterPro" id="IPR039421">
    <property type="entry name" value="Type_1_exporter"/>
</dbReference>
<dbReference type="SUPFAM" id="SSF90123">
    <property type="entry name" value="ABC transporter transmembrane region"/>
    <property type="match status" value="1"/>
</dbReference>
<keyword evidence="13" id="KW-1185">Reference proteome</keyword>
<sequence length="587" mass="65006">MFKLLRKTNLKERIALVFSILFIVVQVWLELKIPDYLSEITTKLQIEETTVSDIMAPGSIMVSLSLLSLVASIIVGFIAARVAASLTKKIRGEVFRSVMDYTPGEIKQFSIPSLITRTTNDITQIQLVIAIGLQVIIKGPITAIWAVTKIADKSWQWTTSTGVAVIVLLIMLSCILVFVRPKFIKIQSLTDKLNGLTRETLQGTRVVRAYNAEDYQNDKFLNANEELTSVNLFTSRMLAILNPGMTIISSGLTLAVYWIGAHLIQSAGMPDKITLFSDMVVFSSYAMQVVLGFMLMTIVFIILPRALASANRINEVLDLAPSIDFVKESQFSSKEKGSIEFKNVTFSYPNAAEPVIEDVSFTAKAGDTVAFIGSTGSGKSTVISLIPRFYDVTEGEILIDGNNIQSYSHEDLNNKIGYIPQNPFLFSGTIRSNMNFGKSWSDLNQDSQIYSALALAEAEEFVLQKEEQLDSHVAQSGTNFSGGQKQRLSIARAIARKSEILIFDDSFSALDYKTDKKLRNNLSENMADTTKLIVAQRISTIMDADQILVLDEGKVVGQGTHKELLESNQVYQEIAYSQLSKEELNNG</sequence>
<dbReference type="InterPro" id="IPR036640">
    <property type="entry name" value="ABC1_TM_sf"/>
</dbReference>
<accession>A0A1I3YYS1</accession>